<protein>
    <recommendedName>
        <fullName evidence="7">Major facilitator superfamily (MFS) profile domain-containing protein</fullName>
    </recommendedName>
</protein>
<feature type="transmembrane region" description="Helical" evidence="6">
    <location>
        <begin position="145"/>
        <end position="164"/>
    </location>
</feature>
<evidence type="ECO:0000256" key="1">
    <source>
        <dbReference type="ARBA" id="ARBA00004141"/>
    </source>
</evidence>
<evidence type="ECO:0000313" key="9">
    <source>
        <dbReference type="Proteomes" id="UP000000689"/>
    </source>
</evidence>
<keyword evidence="4 6" id="KW-0472">Membrane</keyword>
<evidence type="ECO:0000256" key="6">
    <source>
        <dbReference type="SAM" id="Phobius"/>
    </source>
</evidence>
<dbReference type="InterPro" id="IPR036259">
    <property type="entry name" value="MFS_trans_sf"/>
</dbReference>
<gene>
    <name evidence="8" type="primary">NDAI0K00400</name>
    <name evidence="8" type="ordered locus">NDAI_0K00400</name>
</gene>
<dbReference type="GO" id="GO:0022857">
    <property type="term" value="F:transmembrane transporter activity"/>
    <property type="evidence" value="ECO:0007669"/>
    <property type="project" value="InterPro"/>
</dbReference>
<reference evidence="8 9" key="1">
    <citation type="journal article" date="2011" name="Proc. Natl. Acad. Sci. U.S.A.">
        <title>Evolutionary erosion of yeast sex chromosomes by mating-type switching accidents.</title>
        <authorList>
            <person name="Gordon J.L."/>
            <person name="Armisen D."/>
            <person name="Proux-Wera E."/>
            <person name="Oheigeartaigh S.S."/>
            <person name="Byrne K.P."/>
            <person name="Wolfe K.H."/>
        </authorList>
    </citation>
    <scope>NUCLEOTIDE SEQUENCE [LARGE SCALE GENOMIC DNA]</scope>
    <source>
        <strain evidence="9">ATCC 10597 / BCRC 20456 / CBS 421 / NBRC 0211 / NRRL Y-12639</strain>
    </source>
</reference>
<dbReference type="GeneID" id="11494656"/>
<dbReference type="OrthoDB" id="2130629at2759"/>
<feature type="compositionally biased region" description="Basic and acidic residues" evidence="5">
    <location>
        <begin position="30"/>
        <end position="39"/>
    </location>
</feature>
<feature type="domain" description="Major facilitator superfamily (MFS) profile" evidence="7">
    <location>
        <begin position="78"/>
        <end position="532"/>
    </location>
</feature>
<dbReference type="Gene3D" id="1.20.1250.20">
    <property type="entry name" value="MFS general substrate transporter like domains"/>
    <property type="match status" value="2"/>
</dbReference>
<feature type="transmembrane region" description="Helical" evidence="6">
    <location>
        <begin position="170"/>
        <end position="194"/>
    </location>
</feature>
<dbReference type="OMA" id="FILCWAM"/>
<feature type="transmembrane region" description="Helical" evidence="6">
    <location>
        <begin position="271"/>
        <end position="291"/>
    </location>
</feature>
<evidence type="ECO:0000256" key="5">
    <source>
        <dbReference type="SAM" id="MobiDB-lite"/>
    </source>
</evidence>
<sequence length="553" mass="60680">MPTHITEIKEPVSVNEANLLESQSTIDCTSSERKTAIKEQDDEIGSDSTTTSSSSLQENNSSWQNPDYFSSSFKEYIFVATCMIANLLNQAGQSQVLSAMNVISDSFHSSTGGQTWLMASFPLVSGSFILISGRLGDIYGLKRMMIGGFIFMIIWSLICGFTNYAHSDTFFIVARAFQGLGISFILPNVMGLVGNIYKVGTLRKNVVISLIGIMAPTGSCFGALWGGLIVTENPKQWPWIFYAYAVAAAVCLVMGYYTVPDNIPTNVNGFTMDWIGSVLGVIGLILFNFVWNQGPIVGWEKAYIIVLLIVSVIFLIAFFVYEIKYAKVPLLPKAVTQNGHILTILTVLFLGWGSFGIWTFYYFAFQLNLREYSPVWSGGTFFVFIIFGTVAATTVALTIKKVGPAILLFFSAIGFTCGSIIMSVTPVHQTYWRNTFGMQIILVFGMDLPFPASSIILSDYLPMQYQGMAVSLVNTIVNYSTSLCLGMGTTVERQINKSGDDLLKGYRAALYFGVGIAGLGACIAFLNVCHDIWSKRNAKDPKDLQRCGTGSNI</sequence>
<dbReference type="InterPro" id="IPR011701">
    <property type="entry name" value="MFS"/>
</dbReference>
<keyword evidence="9" id="KW-1185">Reference proteome</keyword>
<dbReference type="PANTHER" id="PTHR42718:SF14">
    <property type="entry name" value="AMINOTRIAZOLE RESISTANCE PROTEIN"/>
    <property type="match status" value="1"/>
</dbReference>
<dbReference type="PANTHER" id="PTHR42718">
    <property type="entry name" value="MAJOR FACILITATOR SUPERFAMILY MULTIDRUG TRANSPORTER MFSC"/>
    <property type="match status" value="1"/>
</dbReference>
<dbReference type="SUPFAM" id="SSF103473">
    <property type="entry name" value="MFS general substrate transporter"/>
    <property type="match status" value="2"/>
</dbReference>
<dbReference type="EMBL" id="HE580277">
    <property type="protein sequence ID" value="CCD27231.1"/>
    <property type="molecule type" value="Genomic_DNA"/>
</dbReference>
<evidence type="ECO:0000259" key="7">
    <source>
        <dbReference type="PROSITE" id="PS50850"/>
    </source>
</evidence>
<feature type="region of interest" description="Disordered" evidence="5">
    <location>
        <begin position="24"/>
        <end position="62"/>
    </location>
</feature>
<dbReference type="HOGENOM" id="CLU_000960_27_4_1"/>
<evidence type="ECO:0000256" key="2">
    <source>
        <dbReference type="ARBA" id="ARBA00022692"/>
    </source>
</evidence>
<keyword evidence="3 6" id="KW-1133">Transmembrane helix</keyword>
<feature type="compositionally biased region" description="Low complexity" evidence="5">
    <location>
        <begin position="46"/>
        <end position="55"/>
    </location>
</feature>
<dbReference type="RefSeq" id="XP_003672474.1">
    <property type="nucleotide sequence ID" value="XM_003672426.1"/>
</dbReference>
<feature type="transmembrane region" description="Helical" evidence="6">
    <location>
        <begin position="406"/>
        <end position="424"/>
    </location>
</feature>
<dbReference type="CDD" id="cd17476">
    <property type="entry name" value="MFS_Amf1_MDR_like"/>
    <property type="match status" value="1"/>
</dbReference>
<dbReference type="eggNOG" id="KOG0254">
    <property type="taxonomic scope" value="Eukaryota"/>
</dbReference>
<dbReference type="InterPro" id="IPR020846">
    <property type="entry name" value="MFS_dom"/>
</dbReference>
<organism evidence="8 9">
    <name type="scientific">Naumovozyma dairenensis (strain ATCC 10597 / BCRC 20456 / CBS 421 / NBRC 0211 / NRRL Y-12639)</name>
    <name type="common">Saccharomyces dairenensis</name>
    <dbReference type="NCBI Taxonomy" id="1071378"/>
    <lineage>
        <taxon>Eukaryota</taxon>
        <taxon>Fungi</taxon>
        <taxon>Dikarya</taxon>
        <taxon>Ascomycota</taxon>
        <taxon>Saccharomycotina</taxon>
        <taxon>Saccharomycetes</taxon>
        <taxon>Saccharomycetales</taxon>
        <taxon>Saccharomycetaceae</taxon>
        <taxon>Naumovozyma</taxon>
    </lineage>
</organism>
<name>G0WHH0_NAUDC</name>
<accession>G0WHH0</accession>
<feature type="transmembrane region" description="Helical" evidence="6">
    <location>
        <begin position="303"/>
        <end position="321"/>
    </location>
</feature>
<dbReference type="KEGG" id="ndi:NDAI_0K00400"/>
<evidence type="ECO:0000256" key="4">
    <source>
        <dbReference type="ARBA" id="ARBA00023136"/>
    </source>
</evidence>
<dbReference type="FunFam" id="1.20.1250.20:FF:000397">
    <property type="entry name" value="Aminotriazole resistance protein"/>
    <property type="match status" value="1"/>
</dbReference>
<evidence type="ECO:0000256" key="3">
    <source>
        <dbReference type="ARBA" id="ARBA00022989"/>
    </source>
</evidence>
<feature type="transmembrane region" description="Helical" evidence="6">
    <location>
        <begin position="436"/>
        <end position="457"/>
    </location>
</feature>
<dbReference type="Proteomes" id="UP000000689">
    <property type="component" value="Chromosome 11"/>
</dbReference>
<dbReference type="AlphaFoldDB" id="G0WHH0"/>
<dbReference type="GO" id="GO:0035445">
    <property type="term" value="P:borate transmembrane transport"/>
    <property type="evidence" value="ECO:0007669"/>
    <property type="project" value="EnsemblFungi"/>
</dbReference>
<feature type="transmembrane region" description="Helical" evidence="6">
    <location>
        <begin position="375"/>
        <end position="399"/>
    </location>
</feature>
<feature type="transmembrane region" description="Helical" evidence="6">
    <location>
        <begin position="206"/>
        <end position="227"/>
    </location>
</feature>
<dbReference type="Pfam" id="PF07690">
    <property type="entry name" value="MFS_1"/>
    <property type="match status" value="1"/>
</dbReference>
<dbReference type="GO" id="GO:0016020">
    <property type="term" value="C:membrane"/>
    <property type="evidence" value="ECO:0007669"/>
    <property type="project" value="UniProtKB-SubCell"/>
</dbReference>
<feature type="transmembrane region" description="Helical" evidence="6">
    <location>
        <begin position="116"/>
        <end position="133"/>
    </location>
</feature>
<feature type="transmembrane region" description="Helical" evidence="6">
    <location>
        <begin position="239"/>
        <end position="259"/>
    </location>
</feature>
<feature type="transmembrane region" description="Helical" evidence="6">
    <location>
        <begin position="508"/>
        <end position="529"/>
    </location>
</feature>
<evidence type="ECO:0000313" key="8">
    <source>
        <dbReference type="EMBL" id="CCD27231.1"/>
    </source>
</evidence>
<comment type="subcellular location">
    <subcellularLocation>
        <location evidence="1">Membrane</location>
        <topology evidence="1">Multi-pass membrane protein</topology>
    </subcellularLocation>
</comment>
<keyword evidence="2 6" id="KW-0812">Transmembrane</keyword>
<dbReference type="PROSITE" id="PS50850">
    <property type="entry name" value="MFS"/>
    <property type="match status" value="1"/>
</dbReference>
<feature type="transmembrane region" description="Helical" evidence="6">
    <location>
        <begin position="341"/>
        <end position="363"/>
    </location>
</feature>
<proteinExistence type="predicted"/>